<dbReference type="SMART" id="SM00849">
    <property type="entry name" value="Lactamase_B"/>
    <property type="match status" value="1"/>
</dbReference>
<sequence>MLRGLGDGIQVLPGSPSTLFIPSSDGYYIIDPGSSEERRADIEAQGKIKAVLITHSHSDHILAARDLRSELGVFAPLSETPFIESPELREATTFGGYAPWNLIFHVEAVPLKVDNPFKLPFNLDGIEAIPLPGHTFGQVGYVARGILYAADSFFGDKLLKNVVIPYFLDFETAMSTIEFLRDNAREFEKIVPSHGPIVEGKRAIELLEMNMRAMESIREKVISILRGRKMCVEALSARILREGGAELTPGSVILSSVTIRSLLSRLYERGIVDAEASEEGILWKLND</sequence>
<dbReference type="AlphaFoldDB" id="A0A3R9PDP3"/>
<dbReference type="RefSeq" id="WP_012309218.1">
    <property type="nucleotide sequence ID" value="NZ_RCOR01000025.1"/>
</dbReference>
<evidence type="ECO:0000313" key="3">
    <source>
        <dbReference type="Proteomes" id="UP000278149"/>
    </source>
</evidence>
<name>A0A3R9PDP3_9CREN</name>
<dbReference type="CDD" id="cd07743">
    <property type="entry name" value="metallo-hydrolase-like_MBL-fold"/>
    <property type="match status" value="1"/>
</dbReference>
<evidence type="ECO:0000313" key="2">
    <source>
        <dbReference type="EMBL" id="RSN68760.1"/>
    </source>
</evidence>
<dbReference type="InterPro" id="IPR036866">
    <property type="entry name" value="RibonucZ/Hydroxyglut_hydro"/>
</dbReference>
<accession>A0A3R9PDP3</accession>
<keyword evidence="2" id="KW-0378">Hydrolase</keyword>
<gene>
    <name evidence="2" type="ORF">D9Q81_05425</name>
</gene>
<protein>
    <submittedName>
        <fullName evidence="2">MBL fold metallo-hydrolase</fullName>
    </submittedName>
</protein>
<dbReference type="GO" id="GO:0016787">
    <property type="term" value="F:hydrolase activity"/>
    <property type="evidence" value="ECO:0007669"/>
    <property type="project" value="UniProtKB-KW"/>
</dbReference>
<dbReference type="EMBL" id="RCOR01000025">
    <property type="protein sequence ID" value="RSN68760.1"/>
    <property type="molecule type" value="Genomic_DNA"/>
</dbReference>
<dbReference type="InterPro" id="IPR050855">
    <property type="entry name" value="NDM-1-like"/>
</dbReference>
<dbReference type="Pfam" id="PF00753">
    <property type="entry name" value="Lactamase_B"/>
    <property type="match status" value="1"/>
</dbReference>
<dbReference type="PANTHER" id="PTHR42951:SF14">
    <property type="entry name" value="METALLO-BETA-LACTAMASE SUPERFAMILY PROTEIN"/>
    <property type="match status" value="1"/>
</dbReference>
<dbReference type="OMA" id="KFLMAKP"/>
<dbReference type="PANTHER" id="PTHR42951">
    <property type="entry name" value="METALLO-BETA-LACTAMASE DOMAIN-CONTAINING"/>
    <property type="match status" value="1"/>
</dbReference>
<proteinExistence type="predicted"/>
<evidence type="ECO:0000259" key="1">
    <source>
        <dbReference type="SMART" id="SM00849"/>
    </source>
</evidence>
<organism evidence="2 3">
    <name type="scientific">Candidatus Korarchaeum cryptofilum</name>
    <dbReference type="NCBI Taxonomy" id="498846"/>
    <lineage>
        <taxon>Archaea</taxon>
        <taxon>Thermoproteota</taxon>
        <taxon>Candidatus Korarchaeia</taxon>
        <taxon>Candidatus Korarchaeales</taxon>
        <taxon>Candidatus Korarchaeaceae</taxon>
        <taxon>Candidatus Korarchaeum</taxon>
    </lineage>
</organism>
<dbReference type="GeneID" id="6093852"/>
<dbReference type="InterPro" id="IPR001279">
    <property type="entry name" value="Metallo-B-lactamas"/>
</dbReference>
<comment type="caution">
    <text evidence="2">The sequence shown here is derived from an EMBL/GenBank/DDBJ whole genome shotgun (WGS) entry which is preliminary data.</text>
</comment>
<reference evidence="2 3" key="1">
    <citation type="submission" date="2018-10" db="EMBL/GenBank/DDBJ databases">
        <title>Co-occurring genomic capacity for anaerobic methane metabolism and dissimilatory sulfite reduction discovered in the Korarchaeota.</title>
        <authorList>
            <person name="Mckay L.J."/>
            <person name="Dlakic M."/>
            <person name="Fields M.W."/>
            <person name="Delmont T.O."/>
            <person name="Eren A.M."/>
            <person name="Jay Z.J."/>
            <person name="Klingelsmith K.B."/>
            <person name="Rusch D.B."/>
            <person name="Inskeep W.P."/>
        </authorList>
    </citation>
    <scope>NUCLEOTIDE SEQUENCE [LARGE SCALE GENOMIC DNA]</scope>
    <source>
        <strain evidence="2 3">WS</strain>
    </source>
</reference>
<dbReference type="SUPFAM" id="SSF56281">
    <property type="entry name" value="Metallo-hydrolase/oxidoreductase"/>
    <property type="match status" value="1"/>
</dbReference>
<dbReference type="Proteomes" id="UP000278149">
    <property type="component" value="Unassembled WGS sequence"/>
</dbReference>
<dbReference type="Gene3D" id="3.60.15.10">
    <property type="entry name" value="Ribonuclease Z/Hydroxyacylglutathione hydrolase-like"/>
    <property type="match status" value="1"/>
</dbReference>
<feature type="domain" description="Metallo-beta-lactamase" evidence="1">
    <location>
        <begin position="14"/>
        <end position="194"/>
    </location>
</feature>